<evidence type="ECO:0000313" key="2">
    <source>
        <dbReference type="EMBL" id="PWH86283.1"/>
    </source>
</evidence>
<feature type="transmembrane region" description="Helical" evidence="1">
    <location>
        <begin position="59"/>
        <end position="79"/>
    </location>
</feature>
<keyword evidence="3" id="KW-1185">Reference proteome</keyword>
<reference evidence="2 3" key="1">
    <citation type="submission" date="2018-05" db="EMBL/GenBank/DDBJ databases">
        <title>Brumimicrobium oceani sp. nov., isolated from coastal sediment.</title>
        <authorList>
            <person name="Kou Y."/>
        </authorList>
    </citation>
    <scope>NUCLEOTIDE SEQUENCE [LARGE SCALE GENOMIC DNA]</scope>
    <source>
        <strain evidence="2 3">C305</strain>
    </source>
</reference>
<proteinExistence type="predicted"/>
<protein>
    <submittedName>
        <fullName evidence="2">Uncharacterized protein</fullName>
    </submittedName>
</protein>
<evidence type="ECO:0000313" key="3">
    <source>
        <dbReference type="Proteomes" id="UP000245370"/>
    </source>
</evidence>
<dbReference type="EMBL" id="QFRJ01000002">
    <property type="protein sequence ID" value="PWH86283.1"/>
    <property type="molecule type" value="Genomic_DNA"/>
</dbReference>
<reference evidence="2 3" key="2">
    <citation type="submission" date="2018-05" db="EMBL/GenBank/DDBJ databases">
        <authorList>
            <person name="Lanie J.A."/>
            <person name="Ng W.-L."/>
            <person name="Kazmierczak K.M."/>
            <person name="Andrzejewski T.M."/>
            <person name="Davidsen T.M."/>
            <person name="Wayne K.J."/>
            <person name="Tettelin H."/>
            <person name="Glass J.I."/>
            <person name="Rusch D."/>
            <person name="Podicherti R."/>
            <person name="Tsui H.-C.T."/>
            <person name="Winkler M.E."/>
        </authorList>
    </citation>
    <scope>NUCLEOTIDE SEQUENCE [LARGE SCALE GENOMIC DNA]</scope>
    <source>
        <strain evidence="2 3">C305</strain>
    </source>
</reference>
<name>A0A2U2XET6_9FLAO</name>
<accession>A0A2U2XET6</accession>
<comment type="caution">
    <text evidence="2">The sequence shown here is derived from an EMBL/GenBank/DDBJ whole genome shotgun (WGS) entry which is preliminary data.</text>
</comment>
<evidence type="ECO:0000256" key="1">
    <source>
        <dbReference type="SAM" id="Phobius"/>
    </source>
</evidence>
<gene>
    <name evidence="2" type="ORF">DIT68_03325</name>
</gene>
<keyword evidence="1" id="KW-0812">Transmembrane</keyword>
<keyword evidence="1" id="KW-1133">Transmembrane helix</keyword>
<organism evidence="2 3">
    <name type="scientific">Brumimicrobium oceani</name>
    <dbReference type="NCBI Taxonomy" id="2100725"/>
    <lineage>
        <taxon>Bacteria</taxon>
        <taxon>Pseudomonadati</taxon>
        <taxon>Bacteroidota</taxon>
        <taxon>Flavobacteriia</taxon>
        <taxon>Flavobacteriales</taxon>
        <taxon>Crocinitomicaceae</taxon>
        <taxon>Brumimicrobium</taxon>
    </lineage>
</organism>
<keyword evidence="1" id="KW-0472">Membrane</keyword>
<dbReference type="AlphaFoldDB" id="A0A2U2XET6"/>
<feature type="transmembrane region" description="Helical" evidence="1">
    <location>
        <begin position="100"/>
        <end position="122"/>
    </location>
</feature>
<dbReference type="Proteomes" id="UP000245370">
    <property type="component" value="Unassembled WGS sequence"/>
</dbReference>
<sequence length="124" mass="14561">MYNLLLFIVIFLLGELLFNFTWFRYLKKKFMDKNETSNKDSKRVLRMNLSVFKGVLERFIMAIGLILVIPTILVVFGAIKLGTRFMESKEENAQKIENDYFLVGNFSSIAISILYFYVFAFLTK</sequence>